<evidence type="ECO:0000313" key="6">
    <source>
        <dbReference type="Proteomes" id="UP000067689"/>
    </source>
</evidence>
<dbReference type="GO" id="GO:0003824">
    <property type="term" value="F:catalytic activity"/>
    <property type="evidence" value="ECO:0007669"/>
    <property type="project" value="InterPro"/>
</dbReference>
<dbReference type="InterPro" id="IPR011146">
    <property type="entry name" value="HIT-like"/>
</dbReference>
<accession>A0A0U4C2W6</accession>
<keyword evidence="6" id="KW-1185">Reference proteome</keyword>
<feature type="short sequence motif" description="Histidine triad motif" evidence="2 3">
    <location>
        <begin position="98"/>
        <end position="102"/>
    </location>
</feature>
<reference evidence="5 6" key="1">
    <citation type="journal article" date="1991" name="Int. J. Syst. Bacteriol.">
        <title>Description of the erythromycin-producing bacterium Arthrobacter sp. strain NRRL B-3381 as Aeromicrobium erythreum gen. nov., sp. nov.</title>
        <authorList>
            <person name="Miller E.S."/>
            <person name="Woese C.R."/>
            <person name="Brenner S."/>
        </authorList>
    </citation>
    <scope>NUCLEOTIDE SEQUENCE [LARGE SCALE GENOMIC DNA]</scope>
    <source>
        <strain evidence="5 6">AR18</strain>
    </source>
</reference>
<dbReference type="Gene3D" id="3.30.428.10">
    <property type="entry name" value="HIT-like"/>
    <property type="match status" value="1"/>
</dbReference>
<dbReference type="EMBL" id="CP011502">
    <property type="protein sequence ID" value="ALX05295.1"/>
    <property type="molecule type" value="Genomic_DNA"/>
</dbReference>
<evidence type="ECO:0000256" key="3">
    <source>
        <dbReference type="PROSITE-ProRule" id="PRU00464"/>
    </source>
</evidence>
<dbReference type="OrthoDB" id="9784774at2"/>
<dbReference type="RefSeq" id="WP_067858762.1">
    <property type="nucleotide sequence ID" value="NZ_CP011502.1"/>
</dbReference>
<dbReference type="PRINTS" id="PR00332">
    <property type="entry name" value="HISTRIAD"/>
</dbReference>
<dbReference type="SUPFAM" id="SSF54197">
    <property type="entry name" value="HIT-like"/>
    <property type="match status" value="1"/>
</dbReference>
<name>A0A0U4C2W6_9ACTN</name>
<organism evidence="5 6">
    <name type="scientific">Aeromicrobium erythreum</name>
    <dbReference type="NCBI Taxonomy" id="2041"/>
    <lineage>
        <taxon>Bacteria</taxon>
        <taxon>Bacillati</taxon>
        <taxon>Actinomycetota</taxon>
        <taxon>Actinomycetes</taxon>
        <taxon>Propionibacteriales</taxon>
        <taxon>Nocardioidaceae</taxon>
        <taxon>Aeromicrobium</taxon>
    </lineage>
</organism>
<protein>
    <submittedName>
        <fullName evidence="5">Histidine triad (HIT) protein</fullName>
    </submittedName>
</protein>
<dbReference type="PROSITE" id="PS51084">
    <property type="entry name" value="HIT_2"/>
    <property type="match status" value="1"/>
</dbReference>
<sequence length="114" mass="12068">MSPSADCLFCKIVEGEVPADVVAQDEHAVAFRDISPQAPTHVLVIPRVHQPDVGSLAEAEPEAAVGLLRLARRVADEAGGSYRLVFNTGADAHQTVFHCHGHVLAGRSLGWPPG</sequence>
<dbReference type="Proteomes" id="UP000067689">
    <property type="component" value="Chromosome"/>
</dbReference>
<dbReference type="STRING" id="2041.AERYTH_11585"/>
<dbReference type="KEGG" id="aer:AERYTH_11585"/>
<dbReference type="AlphaFoldDB" id="A0A0U4C2W6"/>
<feature type="domain" description="HIT" evidence="4">
    <location>
        <begin position="8"/>
        <end position="114"/>
    </location>
</feature>
<evidence type="ECO:0000256" key="2">
    <source>
        <dbReference type="PIRSR" id="PIRSR601310-3"/>
    </source>
</evidence>
<proteinExistence type="predicted"/>
<gene>
    <name evidence="5" type="ORF">AERYTH_11585</name>
</gene>
<dbReference type="CDD" id="cd01276">
    <property type="entry name" value="PKCI_related"/>
    <property type="match status" value="1"/>
</dbReference>
<dbReference type="InterPro" id="IPR001310">
    <property type="entry name" value="Histidine_triad_HIT"/>
</dbReference>
<evidence type="ECO:0000259" key="4">
    <source>
        <dbReference type="PROSITE" id="PS51084"/>
    </source>
</evidence>
<dbReference type="PANTHER" id="PTHR23089">
    <property type="entry name" value="HISTIDINE TRIAD HIT PROTEIN"/>
    <property type="match status" value="1"/>
</dbReference>
<feature type="active site" description="Tele-AMP-histidine intermediate" evidence="1">
    <location>
        <position position="100"/>
    </location>
</feature>
<dbReference type="Pfam" id="PF01230">
    <property type="entry name" value="HIT"/>
    <property type="match status" value="1"/>
</dbReference>
<evidence type="ECO:0000256" key="1">
    <source>
        <dbReference type="PIRSR" id="PIRSR601310-1"/>
    </source>
</evidence>
<evidence type="ECO:0000313" key="5">
    <source>
        <dbReference type="EMBL" id="ALX05295.1"/>
    </source>
</evidence>
<dbReference type="InterPro" id="IPR036265">
    <property type="entry name" value="HIT-like_sf"/>
</dbReference>
<dbReference type="PATRIC" id="fig|2041.4.peg.2420"/>